<feature type="compositionally biased region" description="Basic and acidic residues" evidence="1">
    <location>
        <begin position="145"/>
        <end position="155"/>
    </location>
</feature>
<comment type="caution">
    <text evidence="2">The sequence shown here is derived from an EMBL/GenBank/DDBJ whole genome shotgun (WGS) entry which is preliminary data.</text>
</comment>
<sequence>MSNEFKVWTQLSEGSWKCNVCNSIINQNLVASVQKRHESSQTHIRKVSKILYQSTVSKDSSKESVSGVASGVSGNIEEGIRKEEPLENREINVIESANIEEIETEHLNDIEIGDVAAIEQNTTVNVDTEFETKYVSDLETQQLKDVREDNKKGDNEVETETEGSDEIPFFAMLFESDVGSEDPDFSNNEDSSTDSDSNEAHEQLEDDDLVADPPIPGAAYEKLKKGWYHDPDVAQFAQGKYFPFASELEYEVTDLYTKTGAATISRYLQNRISKVFRSCKPPTHSRILKLRSNIRELLNYNPVAFELDEGRIVYYIPIIASLRLAFANPKTRSLLKVLPVDTEIQMELYHSKKWLNEIKTPMVRLSQTGLDVFVDELYKLSESDGFLPTTFFEDSRGKIFAVGHHCILGPNTVLVKNHLYKVEVNNIIEYFQCTNLVKIVFECGKSATLRNFEQSMRNGSALRLRACGRRVFNVPITLFNDDTSGNESKKWNKYESILFTLAGLPFKESQLQHNIFFVCTSKDFKAIESGVVVVNCMRELRTGVVVYDSYLREEVLIIGKFLGLYHISHLILGVIMQNVGDNPALSAQVSHSGTKSNHPCRICKVITPSTAPELLNFLKKPDAAFNIFQETKEILINLKRKHQADKLSINQVKKVLKENSISDTFFSKFLENNMQVPWMNPFLGYVGEEPFTEGALDTPVELLHCVLLGIVKYATIATITRIPDTTDLKSAIEGIAQDGLATKLRGHYMVRNNIHFYSSYAPVQVHYVGSRNGKDFRSFIQIAPFVFQNIVSNAELTVWKSLSHLTAMLYATTVSPDYETNVNNALDFFIVNASATPLFADLVKPKLHLLRHVTLFTDRYGPLVGSATENFEGSNKIIRSVLIHSDRQDTSKDTAVTFATTRSLQHLGDGGYYRLHGAYHSNLALVRVIERATIPHQIHTDSFVAVILSNTTQFYKVCEVEKSRVTGVEYVLNGSYHLDCPIIEITNTTNMFDIAQATLINVQHHCRDACQIRNKRSTTEGSRHKQYISHIGNEEYIINLCSFKTRRMLEHLVQITEPVSPSTFETAVKTGFKLMQEKREVAKAQSRAKRQAKHRHEPAVAIQVTATQPTRMSTRAKKHVVTANSSSSDSE</sequence>
<dbReference type="OrthoDB" id="2157241at2759"/>
<reference evidence="2 3" key="1">
    <citation type="submission" date="2016-07" db="EMBL/GenBank/DDBJ databases">
        <title>Pervasive Adenine N6-methylation of Active Genes in Fungi.</title>
        <authorList>
            <consortium name="DOE Joint Genome Institute"/>
            <person name="Mondo S.J."/>
            <person name="Dannebaum R.O."/>
            <person name="Kuo R.C."/>
            <person name="Labutti K."/>
            <person name="Haridas S."/>
            <person name="Kuo A."/>
            <person name="Salamov A."/>
            <person name="Ahrendt S.R."/>
            <person name="Lipzen A."/>
            <person name="Sullivan W."/>
            <person name="Andreopoulos W.B."/>
            <person name="Clum A."/>
            <person name="Lindquist E."/>
            <person name="Daum C."/>
            <person name="Ramamoorthy G.K."/>
            <person name="Gryganskyi A."/>
            <person name="Culley D."/>
            <person name="Magnuson J.K."/>
            <person name="James T.Y."/>
            <person name="O'Malley M.A."/>
            <person name="Stajich J.E."/>
            <person name="Spatafora J.W."/>
            <person name="Visel A."/>
            <person name="Grigoriev I.V."/>
        </authorList>
    </citation>
    <scope>NUCLEOTIDE SEQUENCE [LARGE SCALE GENOMIC DNA]</scope>
    <source>
        <strain evidence="2 3">JEL800</strain>
    </source>
</reference>
<feature type="compositionally biased region" description="Polar residues" evidence="1">
    <location>
        <begin position="1104"/>
        <end position="1113"/>
    </location>
</feature>
<organism evidence="2 3">
    <name type="scientific">Rhizoclosmatium globosum</name>
    <dbReference type="NCBI Taxonomy" id="329046"/>
    <lineage>
        <taxon>Eukaryota</taxon>
        <taxon>Fungi</taxon>
        <taxon>Fungi incertae sedis</taxon>
        <taxon>Chytridiomycota</taxon>
        <taxon>Chytridiomycota incertae sedis</taxon>
        <taxon>Chytridiomycetes</taxon>
        <taxon>Chytridiales</taxon>
        <taxon>Chytriomycetaceae</taxon>
        <taxon>Rhizoclosmatium</taxon>
    </lineage>
</organism>
<name>A0A1Y2C365_9FUNG</name>
<feature type="region of interest" description="Disordered" evidence="1">
    <location>
        <begin position="178"/>
        <end position="215"/>
    </location>
</feature>
<dbReference type="AlphaFoldDB" id="A0A1Y2C365"/>
<dbReference type="PANTHER" id="PTHR31912">
    <property type="entry name" value="IP13529P"/>
    <property type="match status" value="1"/>
</dbReference>
<dbReference type="Proteomes" id="UP000193642">
    <property type="component" value="Unassembled WGS sequence"/>
</dbReference>
<feature type="compositionally biased region" description="Basic residues" evidence="1">
    <location>
        <begin position="1086"/>
        <end position="1096"/>
    </location>
</feature>
<feature type="region of interest" description="Disordered" evidence="1">
    <location>
        <begin position="1083"/>
        <end position="1131"/>
    </location>
</feature>
<accession>A0A1Y2C365</accession>
<gene>
    <name evidence="2" type="ORF">BCR33DRAFT_826249</name>
</gene>
<proteinExistence type="predicted"/>
<evidence type="ECO:0000313" key="2">
    <source>
        <dbReference type="EMBL" id="ORY41327.1"/>
    </source>
</evidence>
<dbReference type="PANTHER" id="PTHR31912:SF34">
    <property type="entry name" value="NOTOCHORD-RELATED PROTEIN"/>
    <property type="match status" value="1"/>
</dbReference>
<protein>
    <submittedName>
        <fullName evidence="2">Uncharacterized protein</fullName>
    </submittedName>
</protein>
<dbReference type="STRING" id="329046.A0A1Y2C365"/>
<evidence type="ECO:0000256" key="1">
    <source>
        <dbReference type="SAM" id="MobiDB-lite"/>
    </source>
</evidence>
<feature type="compositionally biased region" description="Polar residues" evidence="1">
    <location>
        <begin position="1122"/>
        <end position="1131"/>
    </location>
</feature>
<dbReference type="EMBL" id="MCGO01000032">
    <property type="protein sequence ID" value="ORY41327.1"/>
    <property type="molecule type" value="Genomic_DNA"/>
</dbReference>
<evidence type="ECO:0000313" key="3">
    <source>
        <dbReference type="Proteomes" id="UP000193642"/>
    </source>
</evidence>
<feature type="region of interest" description="Disordered" evidence="1">
    <location>
        <begin position="145"/>
        <end position="164"/>
    </location>
</feature>
<keyword evidence="3" id="KW-1185">Reference proteome</keyword>